<dbReference type="InterPro" id="IPR015168">
    <property type="entry name" value="SsuA/THI5"/>
</dbReference>
<name>A0ABX6IDK6_9ACTN</name>
<comment type="subcellular location">
    <subcellularLocation>
        <location evidence="1">Periplasm</location>
    </subcellularLocation>
</comment>
<dbReference type="Proteomes" id="UP001059836">
    <property type="component" value="Chromosome"/>
</dbReference>
<protein>
    <submittedName>
        <fullName evidence="6">PhnD/SsuA/transferrin family substrate-binding protein</fullName>
    </submittedName>
</protein>
<evidence type="ECO:0000256" key="4">
    <source>
        <dbReference type="SAM" id="SignalP"/>
    </source>
</evidence>
<sequence length="359" mass="38857">MSRAKRFRSHRYSRPITRILIGCVATALTLTSCADNSEQLDEGKELPTTVADGVELSLATARTKVALTANGDIDKLPFTVTNWAAISGGPDVIQAFKGGSVDLATNAGVPPIQAHAQGLDAKIVGVSVRTWPIYKLATAPGTHISSVQDLRGKKIAFSPGQAQGVVVLRTLKAAGIDIDEVKLVELNGPQFLTALQGKQVDVAPLSEPSLTKYLDQYAADGARGVHTDAVDALSILWAPSTVLADDKKLSAITEFVKYWAKGEVWQWENQAKWIDTYYVKDQGVTPEDGRRIIATLGQPYFPTDWTDAITWEQETIDLVTDAGQLGGTSFDANTLFDRRFEKVVADAVPEKYRSEPVAS</sequence>
<dbReference type="PANTHER" id="PTHR30024">
    <property type="entry name" value="ALIPHATIC SULFONATES-BINDING PROTEIN-RELATED"/>
    <property type="match status" value="1"/>
</dbReference>
<proteinExistence type="inferred from homology"/>
<dbReference type="Pfam" id="PF09084">
    <property type="entry name" value="NMT1"/>
    <property type="match status" value="1"/>
</dbReference>
<keyword evidence="3 4" id="KW-0732">Signal</keyword>
<dbReference type="Gene3D" id="3.40.190.10">
    <property type="entry name" value="Periplasmic binding protein-like II"/>
    <property type="match status" value="2"/>
</dbReference>
<gene>
    <name evidence="6" type="ORF">GII31_02565</name>
</gene>
<reference evidence="6" key="1">
    <citation type="journal article" date="2021" name="Nat. Microbiol.">
        <title>Cocultivation of an ultrasmall environmental parasitic bacterium with lytic ability against bacteria associated with wastewater foams.</title>
        <authorList>
            <person name="Batinovic S."/>
            <person name="Rose J.J.A."/>
            <person name="Ratcliffe J."/>
            <person name="Seviour R.J."/>
            <person name="Petrovski S."/>
        </authorList>
    </citation>
    <scope>NUCLEOTIDE SEQUENCE</scope>
    <source>
        <strain evidence="6">CON9</strain>
    </source>
</reference>
<evidence type="ECO:0000256" key="2">
    <source>
        <dbReference type="ARBA" id="ARBA00010742"/>
    </source>
</evidence>
<comment type="similarity">
    <text evidence="2">Belongs to the bacterial solute-binding protein SsuA/TauA family.</text>
</comment>
<dbReference type="EMBL" id="CP045809">
    <property type="protein sequence ID" value="QHN33953.1"/>
    <property type="molecule type" value="Genomic_DNA"/>
</dbReference>
<dbReference type="PANTHER" id="PTHR30024:SF47">
    <property type="entry name" value="TAURINE-BINDING PERIPLASMIC PROTEIN"/>
    <property type="match status" value="1"/>
</dbReference>
<feature type="signal peptide" evidence="4">
    <location>
        <begin position="1"/>
        <end position="34"/>
    </location>
</feature>
<evidence type="ECO:0000313" key="6">
    <source>
        <dbReference type="EMBL" id="QHN33953.1"/>
    </source>
</evidence>
<dbReference type="RefSeq" id="WP_213246521.1">
    <property type="nucleotide sequence ID" value="NZ_CP045806.1"/>
</dbReference>
<evidence type="ECO:0000259" key="5">
    <source>
        <dbReference type="Pfam" id="PF09084"/>
    </source>
</evidence>
<organism evidence="6 7">
    <name type="scientific">Gordonia pseudamarae</name>
    <dbReference type="NCBI Taxonomy" id="2831662"/>
    <lineage>
        <taxon>Bacteria</taxon>
        <taxon>Bacillati</taxon>
        <taxon>Actinomycetota</taxon>
        <taxon>Actinomycetes</taxon>
        <taxon>Mycobacteriales</taxon>
        <taxon>Gordoniaceae</taxon>
        <taxon>Gordonia</taxon>
    </lineage>
</organism>
<evidence type="ECO:0000256" key="1">
    <source>
        <dbReference type="ARBA" id="ARBA00004418"/>
    </source>
</evidence>
<dbReference type="PROSITE" id="PS51257">
    <property type="entry name" value="PROKAR_LIPOPROTEIN"/>
    <property type="match status" value="1"/>
</dbReference>
<feature type="domain" description="SsuA/THI5-like" evidence="5">
    <location>
        <begin position="90"/>
        <end position="204"/>
    </location>
</feature>
<evidence type="ECO:0000313" key="7">
    <source>
        <dbReference type="Proteomes" id="UP001059836"/>
    </source>
</evidence>
<accession>A0ABX6IDK6</accession>
<evidence type="ECO:0000256" key="3">
    <source>
        <dbReference type="ARBA" id="ARBA00022729"/>
    </source>
</evidence>
<keyword evidence="7" id="KW-1185">Reference proteome</keyword>
<dbReference type="SUPFAM" id="SSF53850">
    <property type="entry name" value="Periplasmic binding protein-like II"/>
    <property type="match status" value="1"/>
</dbReference>
<feature type="chain" id="PRO_5047309460" evidence="4">
    <location>
        <begin position="35"/>
        <end position="359"/>
    </location>
</feature>